<accession>A0ABQ7H9G1</accession>
<feature type="region of interest" description="Disordered" evidence="1">
    <location>
        <begin position="376"/>
        <end position="412"/>
    </location>
</feature>
<proteinExistence type="predicted"/>
<gene>
    <name evidence="3" type="ORF">DUNSADRAFT_14410</name>
</gene>
<dbReference type="EMBL" id="MU069441">
    <property type="protein sequence ID" value="KAF5843494.1"/>
    <property type="molecule type" value="Genomic_DNA"/>
</dbReference>
<name>A0ABQ7H9G1_DUNSA</name>
<dbReference type="InterPro" id="IPR010309">
    <property type="entry name" value="E3_Ub_ligase_DUF908"/>
</dbReference>
<reference evidence="3" key="1">
    <citation type="submission" date="2017-08" db="EMBL/GenBank/DDBJ databases">
        <authorList>
            <person name="Polle J.E."/>
            <person name="Barry K."/>
            <person name="Cushman J."/>
            <person name="Schmutz J."/>
            <person name="Tran D."/>
            <person name="Hathwaick L.T."/>
            <person name="Yim W.C."/>
            <person name="Jenkins J."/>
            <person name="Mckie-Krisberg Z.M."/>
            <person name="Prochnik S."/>
            <person name="Lindquist E."/>
            <person name="Dockter R.B."/>
            <person name="Adam C."/>
            <person name="Molina H."/>
            <person name="Bunkerborg J."/>
            <person name="Jin E."/>
            <person name="Buchheim M."/>
            <person name="Magnuson J."/>
        </authorList>
    </citation>
    <scope>NUCLEOTIDE SEQUENCE</scope>
    <source>
        <strain evidence="3">CCAP 19/18</strain>
    </source>
</reference>
<feature type="domain" description="DUF908" evidence="2">
    <location>
        <begin position="92"/>
        <end position="212"/>
    </location>
</feature>
<comment type="caution">
    <text evidence="3">The sequence shown here is derived from an EMBL/GenBank/DDBJ whole genome shotgun (WGS) entry which is preliminary data.</text>
</comment>
<evidence type="ECO:0000259" key="2">
    <source>
        <dbReference type="Pfam" id="PF06012"/>
    </source>
</evidence>
<dbReference type="Proteomes" id="UP000815325">
    <property type="component" value="Unassembled WGS sequence"/>
</dbReference>
<sequence>MGKVKLKKGFELPPNIQEFCDRVNKAPLNSPSFGQVLSEFSWEYDKGDFYHWVPLFNRFEDFFTEQIKPRQDLQLKDAARFTADPPFPVENCLQVLRVTSILLENCSNKHVYASYEHLGSLLAAPHAEVVAAALQALLSFLKKTHHAHIRWHGYKDLNTRLNVLAQGWGGKEEGLDLLACVSEDQRTIQQNLAKATTLRFEFFQEFSSAAQQPAGVAGAGGKVSIVVPGVDMLPQSDHALLAELVQRYQVDEQHRFSLLCKIRQARSFATLETRRLLVFTRLISFVVFAQSSPSPEAMSGLYAAEPEMIPELVALVQTEAPGLEWLRALAVRALGVQVQDRARYTAVIAGISGGAGQGSGLLSVLLHKAVAAFMASGSQPPPSPSPRTAASPPPTSPPAITPAATGAPTGPATTLSQAAAGVHLAAQPQQQREQRIAHIADFLDAMLSLVSTLVQSTAGCQVLTDAGVLQALLPLLQDKRWVTHACVTSRSVTSTYA</sequence>
<evidence type="ECO:0000313" key="4">
    <source>
        <dbReference type="Proteomes" id="UP000815325"/>
    </source>
</evidence>
<feature type="compositionally biased region" description="Pro residues" evidence="1">
    <location>
        <begin position="379"/>
        <end position="400"/>
    </location>
</feature>
<evidence type="ECO:0000313" key="3">
    <source>
        <dbReference type="EMBL" id="KAF5843494.1"/>
    </source>
</evidence>
<evidence type="ECO:0000256" key="1">
    <source>
        <dbReference type="SAM" id="MobiDB-lite"/>
    </source>
</evidence>
<dbReference type="Pfam" id="PF06012">
    <property type="entry name" value="DUF908"/>
    <property type="match status" value="2"/>
</dbReference>
<organism evidence="3 4">
    <name type="scientific">Dunaliella salina</name>
    <name type="common">Green alga</name>
    <name type="synonym">Protococcus salinus</name>
    <dbReference type="NCBI Taxonomy" id="3046"/>
    <lineage>
        <taxon>Eukaryota</taxon>
        <taxon>Viridiplantae</taxon>
        <taxon>Chlorophyta</taxon>
        <taxon>core chlorophytes</taxon>
        <taxon>Chlorophyceae</taxon>
        <taxon>CS clade</taxon>
        <taxon>Chlamydomonadales</taxon>
        <taxon>Dunaliellaceae</taxon>
        <taxon>Dunaliella</taxon>
    </lineage>
</organism>
<protein>
    <recommendedName>
        <fullName evidence="2">DUF908 domain-containing protein</fullName>
    </recommendedName>
</protein>
<keyword evidence="4" id="KW-1185">Reference proteome</keyword>
<feature type="compositionally biased region" description="Low complexity" evidence="1">
    <location>
        <begin position="401"/>
        <end position="412"/>
    </location>
</feature>
<feature type="domain" description="DUF908" evidence="2">
    <location>
        <begin position="219"/>
        <end position="371"/>
    </location>
</feature>